<dbReference type="Proteomes" id="UP001345219">
    <property type="component" value="Chromosome 2"/>
</dbReference>
<feature type="compositionally biased region" description="Pro residues" evidence="1">
    <location>
        <begin position="118"/>
        <end position="127"/>
    </location>
</feature>
<comment type="caution">
    <text evidence="2">The sequence shown here is derived from an EMBL/GenBank/DDBJ whole genome shotgun (WGS) entry which is preliminary data.</text>
</comment>
<protein>
    <submittedName>
        <fullName evidence="2">Uncharacterized protein</fullName>
    </submittedName>
</protein>
<dbReference type="EMBL" id="JAXIOK010000015">
    <property type="protein sequence ID" value="KAK4753898.1"/>
    <property type="molecule type" value="Genomic_DNA"/>
</dbReference>
<name>A0AAN7JTF3_9MYRT</name>
<keyword evidence="3" id="KW-1185">Reference proteome</keyword>
<sequence length="140" mass="15646">MHTKNNSTYMFLACLYILHQHFTSCRFLCHLSKRAAGLLIQLVTLGYKKGEARDCGPQKGCFEFKRVDIICNQMEQVISRVVHSKRLATIAAVDDPLQLLQIPPNGTPTPLSRALGLPLPPPCPHPPLGSHLRHKTQKQS</sequence>
<evidence type="ECO:0000313" key="3">
    <source>
        <dbReference type="Proteomes" id="UP001345219"/>
    </source>
</evidence>
<proteinExistence type="predicted"/>
<dbReference type="AlphaFoldDB" id="A0AAN7JTF3"/>
<reference evidence="2 3" key="1">
    <citation type="journal article" date="2023" name="Hortic Res">
        <title>Pangenome of water caltrop reveals structural variations and asymmetric subgenome divergence after allopolyploidization.</title>
        <authorList>
            <person name="Zhang X."/>
            <person name="Chen Y."/>
            <person name="Wang L."/>
            <person name="Yuan Y."/>
            <person name="Fang M."/>
            <person name="Shi L."/>
            <person name="Lu R."/>
            <person name="Comes H.P."/>
            <person name="Ma Y."/>
            <person name="Chen Y."/>
            <person name="Huang G."/>
            <person name="Zhou Y."/>
            <person name="Zheng Z."/>
            <person name="Qiu Y."/>
        </authorList>
    </citation>
    <scope>NUCLEOTIDE SEQUENCE [LARGE SCALE GENOMIC DNA]</scope>
    <source>
        <tissue evidence="2">Roots</tissue>
    </source>
</reference>
<evidence type="ECO:0000256" key="1">
    <source>
        <dbReference type="SAM" id="MobiDB-lite"/>
    </source>
</evidence>
<feature type="compositionally biased region" description="Basic residues" evidence="1">
    <location>
        <begin position="131"/>
        <end position="140"/>
    </location>
</feature>
<gene>
    <name evidence="2" type="ORF">SAY87_002002</name>
</gene>
<feature type="region of interest" description="Disordered" evidence="1">
    <location>
        <begin position="110"/>
        <end position="140"/>
    </location>
</feature>
<organism evidence="2 3">
    <name type="scientific">Trapa incisa</name>
    <dbReference type="NCBI Taxonomy" id="236973"/>
    <lineage>
        <taxon>Eukaryota</taxon>
        <taxon>Viridiplantae</taxon>
        <taxon>Streptophyta</taxon>
        <taxon>Embryophyta</taxon>
        <taxon>Tracheophyta</taxon>
        <taxon>Spermatophyta</taxon>
        <taxon>Magnoliopsida</taxon>
        <taxon>eudicotyledons</taxon>
        <taxon>Gunneridae</taxon>
        <taxon>Pentapetalae</taxon>
        <taxon>rosids</taxon>
        <taxon>malvids</taxon>
        <taxon>Myrtales</taxon>
        <taxon>Lythraceae</taxon>
        <taxon>Trapa</taxon>
    </lineage>
</organism>
<accession>A0AAN7JTF3</accession>
<evidence type="ECO:0000313" key="2">
    <source>
        <dbReference type="EMBL" id="KAK4753898.1"/>
    </source>
</evidence>